<dbReference type="Proteomes" id="UP000092504">
    <property type="component" value="Unassembled WGS sequence"/>
</dbReference>
<evidence type="ECO:0000256" key="1">
    <source>
        <dbReference type="SAM" id="MobiDB-lite"/>
    </source>
</evidence>
<feature type="compositionally biased region" description="Polar residues" evidence="1">
    <location>
        <begin position="140"/>
        <end position="151"/>
    </location>
</feature>
<accession>A0A1B8P189</accession>
<sequence length="151" mass="16720">MQVPACLANRMTRIMVASAAGMHIGCDDLGGIRQCLPTGVNGRQEVEITRRMNPRQARLQPFTVDATRGGQRKPDLGQALRQQFGAHRSFRGRRRTPSQQEVLRRVTFLVRMIEKPHAQRPCSAPQSSSEGIQVERNGKAASSSTTPMKAQ</sequence>
<gene>
    <name evidence="2" type="ORF">A8U91_00372</name>
</gene>
<organism evidence="2 3">
    <name type="scientific">Halomonas elongata</name>
    <dbReference type="NCBI Taxonomy" id="2746"/>
    <lineage>
        <taxon>Bacteria</taxon>
        <taxon>Pseudomonadati</taxon>
        <taxon>Pseudomonadota</taxon>
        <taxon>Gammaproteobacteria</taxon>
        <taxon>Oceanospirillales</taxon>
        <taxon>Halomonadaceae</taxon>
        <taxon>Halomonas</taxon>
    </lineage>
</organism>
<proteinExistence type="predicted"/>
<dbReference type="AlphaFoldDB" id="A0A1B8P189"/>
<dbReference type="EMBL" id="MAJD01000001">
    <property type="protein sequence ID" value="OBX36036.1"/>
    <property type="molecule type" value="Genomic_DNA"/>
</dbReference>
<reference evidence="2 3" key="1">
    <citation type="submission" date="2016-06" db="EMBL/GenBank/DDBJ databases">
        <title>Genome sequence of halotolerant plant growth promoting strain of Halomonas elongata HEK1 isolated from salterns of Rann of Kutch, Gujarat, India.</title>
        <authorList>
            <person name="Gaba S."/>
            <person name="Singh R.N."/>
            <person name="Abrol S."/>
            <person name="Kaushik R."/>
            <person name="Saxena A.K."/>
        </authorList>
    </citation>
    <scope>NUCLEOTIDE SEQUENCE [LARGE SCALE GENOMIC DNA]</scope>
    <source>
        <strain evidence="2 3">HEK1</strain>
    </source>
</reference>
<name>A0A1B8P189_HALEL</name>
<protein>
    <submittedName>
        <fullName evidence="2">Uncharacterized protein</fullName>
    </submittedName>
</protein>
<evidence type="ECO:0000313" key="3">
    <source>
        <dbReference type="Proteomes" id="UP000092504"/>
    </source>
</evidence>
<evidence type="ECO:0000313" key="2">
    <source>
        <dbReference type="EMBL" id="OBX36036.1"/>
    </source>
</evidence>
<feature type="region of interest" description="Disordered" evidence="1">
    <location>
        <begin position="116"/>
        <end position="151"/>
    </location>
</feature>
<comment type="caution">
    <text evidence="2">The sequence shown here is derived from an EMBL/GenBank/DDBJ whole genome shotgun (WGS) entry which is preliminary data.</text>
</comment>